<keyword evidence="2" id="KW-1185">Reference proteome</keyword>
<proteinExistence type="predicted"/>
<dbReference type="Proteomes" id="UP000780801">
    <property type="component" value="Unassembled WGS sequence"/>
</dbReference>
<dbReference type="AlphaFoldDB" id="A0A9P6K6Q4"/>
<reference evidence="1" key="1">
    <citation type="journal article" date="2020" name="Fungal Divers.">
        <title>Resolving the Mortierellaceae phylogeny through synthesis of multi-gene phylogenetics and phylogenomics.</title>
        <authorList>
            <person name="Vandepol N."/>
            <person name="Liber J."/>
            <person name="Desiro A."/>
            <person name="Na H."/>
            <person name="Kennedy M."/>
            <person name="Barry K."/>
            <person name="Grigoriev I.V."/>
            <person name="Miller A.N."/>
            <person name="O'Donnell K."/>
            <person name="Stajich J.E."/>
            <person name="Bonito G."/>
        </authorList>
    </citation>
    <scope>NUCLEOTIDE SEQUENCE</scope>
    <source>
        <strain evidence="1">KOD1015</strain>
    </source>
</reference>
<evidence type="ECO:0000313" key="1">
    <source>
        <dbReference type="EMBL" id="KAF9548528.1"/>
    </source>
</evidence>
<organism evidence="1 2">
    <name type="scientific">Lunasporangiospora selenospora</name>
    <dbReference type="NCBI Taxonomy" id="979761"/>
    <lineage>
        <taxon>Eukaryota</taxon>
        <taxon>Fungi</taxon>
        <taxon>Fungi incertae sedis</taxon>
        <taxon>Mucoromycota</taxon>
        <taxon>Mortierellomycotina</taxon>
        <taxon>Mortierellomycetes</taxon>
        <taxon>Mortierellales</taxon>
        <taxon>Mortierellaceae</taxon>
        <taxon>Lunasporangiospora</taxon>
    </lineage>
</organism>
<accession>A0A9P6K6Q4</accession>
<protein>
    <submittedName>
        <fullName evidence="1">Uncharacterized protein</fullName>
    </submittedName>
</protein>
<gene>
    <name evidence="1" type="ORF">BGW38_009602</name>
</gene>
<dbReference type="OrthoDB" id="268400at2759"/>
<name>A0A9P6K6Q4_9FUNG</name>
<feature type="non-terminal residue" evidence="1">
    <location>
        <position position="84"/>
    </location>
</feature>
<evidence type="ECO:0000313" key="2">
    <source>
        <dbReference type="Proteomes" id="UP000780801"/>
    </source>
</evidence>
<sequence>MLSTVGLRMTGTVARGAMKPVAIQQIRHFGLVSEKKEDEASISAQSRSMSTAITKKYPGPIHQPSNAVEYALSTVDKIINWGRE</sequence>
<dbReference type="EMBL" id="JAABOA010007146">
    <property type="protein sequence ID" value="KAF9548528.1"/>
    <property type="molecule type" value="Genomic_DNA"/>
</dbReference>
<comment type="caution">
    <text evidence="1">The sequence shown here is derived from an EMBL/GenBank/DDBJ whole genome shotgun (WGS) entry which is preliminary data.</text>
</comment>